<evidence type="ECO:0000313" key="5">
    <source>
        <dbReference type="Proteomes" id="UP000315400"/>
    </source>
</evidence>
<comment type="caution">
    <text evidence="4">The sequence shown here is derived from an EMBL/GenBank/DDBJ whole genome shotgun (WGS) entry which is preliminary data.</text>
</comment>
<reference evidence="4 5" key="1">
    <citation type="submission" date="2019-06" db="EMBL/GenBank/DDBJ databases">
        <title>Metagenome assembled Genome of Spiribacter salinus SL48-SHIP from the microbial mat of Salt Lake 48 (Novosibirsk region, Russia).</title>
        <authorList>
            <person name="Shipova A."/>
            <person name="Rozanov A.S."/>
            <person name="Bryanskaya A.V."/>
            <person name="Peltek S.E."/>
        </authorList>
    </citation>
    <scope>NUCLEOTIDE SEQUENCE [LARGE SCALE GENOMIC DNA]</scope>
    <source>
        <strain evidence="4">SL48-SHIP-2</strain>
    </source>
</reference>
<feature type="compositionally biased region" description="Basic and acidic residues" evidence="2">
    <location>
        <begin position="502"/>
        <end position="516"/>
    </location>
</feature>
<proteinExistence type="predicted"/>
<dbReference type="GO" id="GO:0016740">
    <property type="term" value="F:transferase activity"/>
    <property type="evidence" value="ECO:0007669"/>
    <property type="project" value="UniProtKB-KW"/>
</dbReference>
<feature type="region of interest" description="Disordered" evidence="2">
    <location>
        <begin position="490"/>
        <end position="516"/>
    </location>
</feature>
<dbReference type="Pfam" id="PF13524">
    <property type="entry name" value="Glyco_trans_1_2"/>
    <property type="match status" value="1"/>
</dbReference>
<keyword evidence="4" id="KW-0808">Transferase</keyword>
<accession>A0A540VQU9</accession>
<protein>
    <submittedName>
        <fullName evidence="4">Glycosyltransferase</fullName>
    </submittedName>
</protein>
<dbReference type="SUPFAM" id="SSF53756">
    <property type="entry name" value="UDP-Glycosyltransferase/glycogen phosphorylase"/>
    <property type="match status" value="1"/>
</dbReference>
<dbReference type="InterPro" id="IPR055259">
    <property type="entry name" value="YkvP/CgeB_Glyco_trans-like"/>
</dbReference>
<organism evidence="4 5">
    <name type="scientific">Spiribacter salinus</name>
    <dbReference type="NCBI Taxonomy" id="1335746"/>
    <lineage>
        <taxon>Bacteria</taxon>
        <taxon>Pseudomonadati</taxon>
        <taxon>Pseudomonadota</taxon>
        <taxon>Gammaproteobacteria</taxon>
        <taxon>Chromatiales</taxon>
        <taxon>Ectothiorhodospiraceae</taxon>
        <taxon>Spiribacter</taxon>
    </lineage>
</organism>
<evidence type="ECO:0000313" key="4">
    <source>
        <dbReference type="EMBL" id="TQE99147.1"/>
    </source>
</evidence>
<dbReference type="EMBL" id="VIFK01000088">
    <property type="protein sequence ID" value="TQE99147.1"/>
    <property type="molecule type" value="Genomic_DNA"/>
</dbReference>
<keyword evidence="1" id="KW-0175">Coiled coil</keyword>
<evidence type="ECO:0000259" key="3">
    <source>
        <dbReference type="Pfam" id="PF13524"/>
    </source>
</evidence>
<dbReference type="Proteomes" id="UP000315400">
    <property type="component" value="Unassembled WGS sequence"/>
</dbReference>
<gene>
    <name evidence="4" type="ORF">FKY71_10140</name>
</gene>
<feature type="domain" description="Spore protein YkvP/CgeB glycosyl transferase-like" evidence="3">
    <location>
        <begin position="197"/>
        <end position="330"/>
    </location>
</feature>
<sequence length="516" mass="57765">MESGCGACASDREAAHDEAHLGRAILAGSLAAGAMMQFVIKNPAPRGDDAHRWGDEYFGRALEDALVEAGCTVRQDFWPDWDQGPEDAAVLVLRGVRQWLPPKGGFRILWIISHPTQVTDEELRHYDLILAASRVHARLLASRTKTPVRAALQCVDERTFHPPAAPLSRQAEEREGIVYVANSRGVQRDMGRWLLATGREARIFGRAWGARGLGHLVVGSHLPNAEVAQLYRQSRLVLNDHWLDMRGLGYINNRLFDCLASGTPALTDDSPEVRAIFGDALLYADSAEAFEEAIRTCDGDYGGVLQRADEARQRLIPDFTFRARASELMAWVECPPVTRKPSLGRSGPSLEKRLERLLRVNIGQAECAGREQAERMEQAERAYRQLARDAKVEKEELVARAERAERARDQAQQALADARQTLDETRSELAETRREIEAMRETLALAAQVLRYSEQLEDKLRQVLSSASWRLTAPLRSVTGTLQALLGRRRGRALRQPPQRPPEMEQLRARLSGKKD</sequence>
<feature type="coiled-coil region" evidence="1">
    <location>
        <begin position="369"/>
        <end position="449"/>
    </location>
</feature>
<name>A0A540VQU9_9GAMM</name>
<dbReference type="AlphaFoldDB" id="A0A540VQU9"/>
<evidence type="ECO:0000256" key="1">
    <source>
        <dbReference type="SAM" id="Coils"/>
    </source>
</evidence>
<evidence type="ECO:0000256" key="2">
    <source>
        <dbReference type="SAM" id="MobiDB-lite"/>
    </source>
</evidence>